<reference evidence="1" key="1">
    <citation type="submission" date="2022-05" db="EMBL/GenBank/DDBJ databases">
        <title>An RpoN-dependent PEP-CTERM gene is involved in floc formation of an Aquincola tertiaricarbonis strain.</title>
        <authorList>
            <person name="Qiu D."/>
            <person name="Xia M."/>
        </authorList>
    </citation>
    <scope>NUCLEOTIDE SEQUENCE</scope>
    <source>
        <strain evidence="1">RN12</strain>
    </source>
</reference>
<dbReference type="Pfam" id="PF05114">
    <property type="entry name" value="MbnB_TglH_ChrH"/>
    <property type="match status" value="1"/>
</dbReference>
<dbReference type="InterPro" id="IPR007801">
    <property type="entry name" value="MbnB/TglH/ChrH"/>
</dbReference>
<organism evidence="1 2">
    <name type="scientific">Aquincola tertiaricarbonis</name>
    <dbReference type="NCBI Taxonomy" id="391953"/>
    <lineage>
        <taxon>Bacteria</taxon>
        <taxon>Pseudomonadati</taxon>
        <taxon>Pseudomonadota</taxon>
        <taxon>Betaproteobacteria</taxon>
        <taxon>Burkholderiales</taxon>
        <taxon>Sphaerotilaceae</taxon>
        <taxon>Aquincola</taxon>
    </lineage>
</organism>
<dbReference type="PANTHER" id="PTHR42194:SF1">
    <property type="entry name" value="UPF0276 PROTEIN HI_1600"/>
    <property type="match status" value="1"/>
</dbReference>
<keyword evidence="2" id="KW-1185">Reference proteome</keyword>
<evidence type="ECO:0000313" key="2">
    <source>
        <dbReference type="Proteomes" id="UP001056201"/>
    </source>
</evidence>
<dbReference type="RefSeq" id="WP_250197228.1">
    <property type="nucleotide sequence ID" value="NZ_CP097636.1"/>
</dbReference>
<dbReference type="Gene3D" id="3.20.20.150">
    <property type="entry name" value="Divalent-metal-dependent TIM barrel enzymes"/>
    <property type="match status" value="1"/>
</dbReference>
<sequence>MHTSNTPTAAGIGWRQPHEAELLQRRPALGFIEVHSENYFADGGAALAVLQQGREAYPVSLHGVGLALGSAAGLDAWHLDRLARLVQRFDPVRVSDHACFARVAREAGGPVLHANDLLPLSFTDQSLDILCRHVQQVQERLRRPIGVENLAAYLGWQDSTLAEPQFFNELARRTGCWLLLDLNNIAVNALNAGRDPVAEGTAWLAELDGRHVGEIHLAGYDDSGDIVVDDHGSRVHAPVWQLYRQAVQRLGAVPTLIEWDTDLPALDVLLQEAARADAVAAEVAHG</sequence>
<dbReference type="PANTHER" id="PTHR42194">
    <property type="entry name" value="UPF0276 PROTEIN HI_1600"/>
    <property type="match status" value="1"/>
</dbReference>
<protein>
    <submittedName>
        <fullName evidence="1">DUF692 domain-containing protein</fullName>
    </submittedName>
</protein>
<dbReference type="Proteomes" id="UP001056201">
    <property type="component" value="Chromosome 2"/>
</dbReference>
<name>A0ABY4SAD7_AQUTE</name>
<dbReference type="EMBL" id="CP097636">
    <property type="protein sequence ID" value="URI09011.1"/>
    <property type="molecule type" value="Genomic_DNA"/>
</dbReference>
<accession>A0ABY4SAD7</accession>
<gene>
    <name evidence="1" type="ORF">MW290_25940</name>
</gene>
<proteinExistence type="predicted"/>
<dbReference type="NCBIfam" id="NF003818">
    <property type="entry name" value="PRK05409.1"/>
    <property type="match status" value="1"/>
</dbReference>
<evidence type="ECO:0000313" key="1">
    <source>
        <dbReference type="EMBL" id="URI09011.1"/>
    </source>
</evidence>